<keyword evidence="3" id="KW-1185">Reference proteome</keyword>
<gene>
    <name evidence="2" type="ORF">DFH05DRAFT_1529817</name>
</gene>
<keyword evidence="2" id="KW-0418">Kinase</keyword>
<dbReference type="InterPro" id="IPR001245">
    <property type="entry name" value="Ser-Thr/Tyr_kinase_cat_dom"/>
</dbReference>
<evidence type="ECO:0000313" key="2">
    <source>
        <dbReference type="EMBL" id="KAJ3739938.1"/>
    </source>
</evidence>
<dbReference type="Gene3D" id="1.10.510.10">
    <property type="entry name" value="Transferase(Phosphotransferase) domain 1"/>
    <property type="match status" value="1"/>
</dbReference>
<evidence type="ECO:0000313" key="3">
    <source>
        <dbReference type="Proteomes" id="UP001142393"/>
    </source>
</evidence>
<dbReference type="InterPro" id="IPR000719">
    <property type="entry name" value="Prot_kinase_dom"/>
</dbReference>
<dbReference type="Proteomes" id="UP001142393">
    <property type="component" value="Unassembled WGS sequence"/>
</dbReference>
<evidence type="ECO:0000259" key="1">
    <source>
        <dbReference type="PROSITE" id="PS50011"/>
    </source>
</evidence>
<dbReference type="PROSITE" id="PS00109">
    <property type="entry name" value="PROTEIN_KINASE_TYR"/>
    <property type="match status" value="1"/>
</dbReference>
<name>A0A9W8NSB8_9AGAR</name>
<proteinExistence type="predicted"/>
<dbReference type="EMBL" id="JANVFU010000016">
    <property type="protein sequence ID" value="KAJ3739938.1"/>
    <property type="molecule type" value="Genomic_DNA"/>
</dbReference>
<dbReference type="AlphaFoldDB" id="A0A9W8NSB8"/>
<reference evidence="2 3" key="1">
    <citation type="journal article" date="2023" name="Proc. Natl. Acad. Sci. U.S.A.">
        <title>A global phylogenomic analysis of the shiitake genus Lentinula.</title>
        <authorList>
            <person name="Sierra-Patev S."/>
            <person name="Min B."/>
            <person name="Naranjo-Ortiz M."/>
            <person name="Looney B."/>
            <person name="Konkel Z."/>
            <person name="Slot J.C."/>
            <person name="Sakamoto Y."/>
            <person name="Steenwyk J.L."/>
            <person name="Rokas A."/>
            <person name="Carro J."/>
            <person name="Camarero S."/>
            <person name="Ferreira P."/>
            <person name="Molpeceres G."/>
            <person name="Ruiz-Duenas F.J."/>
            <person name="Serrano A."/>
            <person name="Henrissat B."/>
            <person name="Drula E."/>
            <person name="Hughes K.W."/>
            <person name="Mata J.L."/>
            <person name="Ishikawa N.K."/>
            <person name="Vargas-Isla R."/>
            <person name="Ushijima S."/>
            <person name="Smith C.A."/>
            <person name="Donoghue J."/>
            <person name="Ahrendt S."/>
            <person name="Andreopoulos W."/>
            <person name="He G."/>
            <person name="LaButti K."/>
            <person name="Lipzen A."/>
            <person name="Ng V."/>
            <person name="Riley R."/>
            <person name="Sandor L."/>
            <person name="Barry K."/>
            <person name="Martinez A.T."/>
            <person name="Xiao Y."/>
            <person name="Gibbons J.G."/>
            <person name="Terashima K."/>
            <person name="Grigoriev I.V."/>
            <person name="Hibbett D."/>
        </authorList>
    </citation>
    <scope>NUCLEOTIDE SEQUENCE [LARGE SCALE GENOMIC DNA]</scope>
    <source>
        <strain evidence="2 3">TFB7810</strain>
    </source>
</reference>
<dbReference type="InterPro" id="IPR011009">
    <property type="entry name" value="Kinase-like_dom_sf"/>
</dbReference>
<dbReference type="PANTHER" id="PTHR44329:SF214">
    <property type="entry name" value="PROTEIN KINASE DOMAIN-CONTAINING PROTEIN"/>
    <property type="match status" value="1"/>
</dbReference>
<feature type="domain" description="Protein kinase" evidence="1">
    <location>
        <begin position="121"/>
        <end position="388"/>
    </location>
</feature>
<organism evidence="2 3">
    <name type="scientific">Lentinula detonsa</name>
    <dbReference type="NCBI Taxonomy" id="2804962"/>
    <lineage>
        <taxon>Eukaryota</taxon>
        <taxon>Fungi</taxon>
        <taxon>Dikarya</taxon>
        <taxon>Basidiomycota</taxon>
        <taxon>Agaricomycotina</taxon>
        <taxon>Agaricomycetes</taxon>
        <taxon>Agaricomycetidae</taxon>
        <taxon>Agaricales</taxon>
        <taxon>Marasmiineae</taxon>
        <taxon>Omphalotaceae</taxon>
        <taxon>Lentinula</taxon>
    </lineage>
</organism>
<dbReference type="InterPro" id="IPR051681">
    <property type="entry name" value="Ser/Thr_Kinases-Pseudokinases"/>
</dbReference>
<dbReference type="Pfam" id="PF07714">
    <property type="entry name" value="PK_Tyr_Ser-Thr"/>
    <property type="match status" value="1"/>
</dbReference>
<dbReference type="PANTHER" id="PTHR44329">
    <property type="entry name" value="SERINE/THREONINE-PROTEIN KINASE TNNI3K-RELATED"/>
    <property type="match status" value="1"/>
</dbReference>
<dbReference type="InterPro" id="IPR008266">
    <property type="entry name" value="Tyr_kinase_AS"/>
</dbReference>
<accession>A0A9W8NSB8</accession>
<sequence>MATTRAGNEIWSISKANVSLNLVYDTTQLRALVLSEVVDPWKWLWELGFDWVTYIMDLLQQELNDTRQLSRLSTRHHIIDFRREENFTSQYRRRCLKSLRILSKTFCVLPNSFYLKEALVKEGTHAVSGGGFADTWRGRLNNMNVCLKVLRMFTANADASQQLRKEFCKEALVWKQLDHPNVLPFIGVNEVLFSPSYCFISPWMENGSIMAYLEKHPEHDRIPWISQVGEGLQYLHGLDPPIIHGDIRGANVLIADDFHCCLADFGLALVAESPSLHEKSVSLRGSVRWMAPELLDPNLDHLYQPRTPRDIYAFGCTVVEILSGSPPFPSIKYDIAVISQVLRGYKPEIPDSLIRVSADLSGLIYNCWDLVPSRRPTADDVSSSLAFYNSTKA</sequence>
<keyword evidence="2" id="KW-0808">Transferase</keyword>
<dbReference type="PROSITE" id="PS50011">
    <property type="entry name" value="PROTEIN_KINASE_DOM"/>
    <property type="match status" value="1"/>
</dbReference>
<dbReference type="GO" id="GO:0005524">
    <property type="term" value="F:ATP binding"/>
    <property type="evidence" value="ECO:0007669"/>
    <property type="project" value="InterPro"/>
</dbReference>
<dbReference type="GO" id="GO:0004674">
    <property type="term" value="F:protein serine/threonine kinase activity"/>
    <property type="evidence" value="ECO:0007669"/>
    <property type="project" value="TreeGrafter"/>
</dbReference>
<dbReference type="SUPFAM" id="SSF56112">
    <property type="entry name" value="Protein kinase-like (PK-like)"/>
    <property type="match status" value="1"/>
</dbReference>
<protein>
    <submittedName>
        <fullName evidence="2">Kinase-like domain-containing protein</fullName>
    </submittedName>
</protein>
<comment type="caution">
    <text evidence="2">The sequence shown here is derived from an EMBL/GenBank/DDBJ whole genome shotgun (WGS) entry which is preliminary data.</text>
</comment>